<name>A0A2N0AIQ6_9LEPT</name>
<evidence type="ECO:0000313" key="10">
    <source>
        <dbReference type="EMBL" id="PJZ84150.1"/>
    </source>
</evidence>
<dbReference type="InterPro" id="IPR053712">
    <property type="entry name" value="Bac_CellDiv_Activator"/>
</dbReference>
<keyword evidence="5" id="KW-0717">Septation</keyword>
<comment type="subcellular location">
    <subcellularLocation>
        <location evidence="1">Cytoplasm</location>
    </subcellularLocation>
</comment>
<evidence type="ECO:0000256" key="1">
    <source>
        <dbReference type="ARBA" id="ARBA00004496"/>
    </source>
</evidence>
<reference evidence="10 11" key="1">
    <citation type="submission" date="2017-07" db="EMBL/GenBank/DDBJ databases">
        <title>Leptospira spp. isolated from tropical soils.</title>
        <authorList>
            <person name="Thibeaux R."/>
            <person name="Iraola G."/>
            <person name="Ferres I."/>
            <person name="Bierque E."/>
            <person name="Girault D."/>
            <person name="Soupe-Gilbert M.-E."/>
            <person name="Picardeau M."/>
            <person name="Goarant C."/>
        </authorList>
    </citation>
    <scope>NUCLEOTIDE SEQUENCE [LARGE SCALE GENOMIC DNA]</scope>
    <source>
        <strain evidence="10 11">FH2-B-A1</strain>
    </source>
</reference>
<dbReference type="GO" id="GO:0043093">
    <property type="term" value="P:FtsZ-dependent cytokinesis"/>
    <property type="evidence" value="ECO:0007669"/>
    <property type="project" value="TreeGrafter"/>
</dbReference>
<dbReference type="InterPro" id="IPR007838">
    <property type="entry name" value="Cell_div_ZapA-like"/>
</dbReference>
<comment type="subunit">
    <text evidence="8">Homodimer. Interacts with FtsZ.</text>
</comment>
<dbReference type="GO" id="GO:0000917">
    <property type="term" value="P:division septum assembly"/>
    <property type="evidence" value="ECO:0007669"/>
    <property type="project" value="UniProtKB-KW"/>
</dbReference>
<dbReference type="Pfam" id="PF05164">
    <property type="entry name" value="ZapA"/>
    <property type="match status" value="1"/>
</dbReference>
<dbReference type="RefSeq" id="WP_100744574.1">
    <property type="nucleotide sequence ID" value="NZ_NPDW01000002.1"/>
</dbReference>
<evidence type="ECO:0000256" key="8">
    <source>
        <dbReference type="ARBA" id="ARBA00026068"/>
    </source>
</evidence>
<dbReference type="AlphaFoldDB" id="A0A2N0AIQ6"/>
<keyword evidence="6" id="KW-0131">Cell cycle</keyword>
<proteinExistence type="predicted"/>
<dbReference type="GO" id="GO:0032153">
    <property type="term" value="C:cell division site"/>
    <property type="evidence" value="ECO:0007669"/>
    <property type="project" value="TreeGrafter"/>
</dbReference>
<evidence type="ECO:0000256" key="7">
    <source>
        <dbReference type="ARBA" id="ARBA00024910"/>
    </source>
</evidence>
<dbReference type="EMBL" id="NPDX01000003">
    <property type="protein sequence ID" value="PJZ84150.1"/>
    <property type="molecule type" value="Genomic_DNA"/>
</dbReference>
<evidence type="ECO:0000256" key="4">
    <source>
        <dbReference type="ARBA" id="ARBA00022618"/>
    </source>
</evidence>
<dbReference type="PANTHER" id="PTHR34981:SF1">
    <property type="entry name" value="CELL DIVISION PROTEIN ZAPA"/>
    <property type="match status" value="1"/>
</dbReference>
<evidence type="ECO:0000256" key="9">
    <source>
        <dbReference type="ARBA" id="ARBA00033158"/>
    </source>
</evidence>
<dbReference type="PANTHER" id="PTHR34981">
    <property type="entry name" value="CELL DIVISION PROTEIN ZAPA"/>
    <property type="match status" value="1"/>
</dbReference>
<sequence>MAESAPKSQKITKQIFGETYTIVGEASSGYITEVADYVENRLNELSKALPAASKTKLAVLCALNIADELFQMREVSAKAKENPELEERTKKIISLLEEGIIGDHF</sequence>
<evidence type="ECO:0000256" key="2">
    <source>
        <dbReference type="ARBA" id="ARBA00015195"/>
    </source>
</evidence>
<keyword evidence="11" id="KW-1185">Reference proteome</keyword>
<dbReference type="OrthoDB" id="9808604at2"/>
<dbReference type="GO" id="GO:0000921">
    <property type="term" value="P:septin ring assembly"/>
    <property type="evidence" value="ECO:0007669"/>
    <property type="project" value="TreeGrafter"/>
</dbReference>
<dbReference type="Proteomes" id="UP000232145">
    <property type="component" value="Unassembled WGS sequence"/>
</dbReference>
<comment type="caution">
    <text evidence="10">The sequence shown here is derived from an EMBL/GenBank/DDBJ whole genome shotgun (WGS) entry which is preliminary data.</text>
</comment>
<comment type="function">
    <text evidence="7">Activator of cell division through the inhibition of FtsZ GTPase activity, therefore promoting FtsZ assembly into bundles of protofilaments necessary for the formation of the division Z ring. It is recruited early at mid-cell but it is not essential for cell division.</text>
</comment>
<dbReference type="Gene3D" id="6.10.250.790">
    <property type="match status" value="1"/>
</dbReference>
<evidence type="ECO:0000256" key="5">
    <source>
        <dbReference type="ARBA" id="ARBA00023210"/>
    </source>
</evidence>
<protein>
    <recommendedName>
        <fullName evidence="2">Cell division protein ZapA</fullName>
    </recommendedName>
    <alternativeName>
        <fullName evidence="9">Z ring-associated protein ZapA</fullName>
    </alternativeName>
</protein>
<evidence type="ECO:0000313" key="11">
    <source>
        <dbReference type="Proteomes" id="UP000232145"/>
    </source>
</evidence>
<dbReference type="GO" id="GO:0030428">
    <property type="term" value="C:cell septum"/>
    <property type="evidence" value="ECO:0007669"/>
    <property type="project" value="TreeGrafter"/>
</dbReference>
<dbReference type="SUPFAM" id="SSF102829">
    <property type="entry name" value="Cell division protein ZapA-like"/>
    <property type="match status" value="1"/>
</dbReference>
<dbReference type="InterPro" id="IPR036192">
    <property type="entry name" value="Cell_div_ZapA-like_sf"/>
</dbReference>
<gene>
    <name evidence="10" type="ORF">CH364_12475</name>
</gene>
<evidence type="ECO:0000256" key="3">
    <source>
        <dbReference type="ARBA" id="ARBA00022490"/>
    </source>
</evidence>
<accession>A0A2N0AIQ6</accession>
<evidence type="ECO:0000256" key="6">
    <source>
        <dbReference type="ARBA" id="ARBA00023306"/>
    </source>
</evidence>
<dbReference type="GO" id="GO:0005829">
    <property type="term" value="C:cytosol"/>
    <property type="evidence" value="ECO:0007669"/>
    <property type="project" value="TreeGrafter"/>
</dbReference>
<organism evidence="10 11">
    <name type="scientific">Leptospira harrisiae</name>
    <dbReference type="NCBI Taxonomy" id="2023189"/>
    <lineage>
        <taxon>Bacteria</taxon>
        <taxon>Pseudomonadati</taxon>
        <taxon>Spirochaetota</taxon>
        <taxon>Spirochaetia</taxon>
        <taxon>Leptospirales</taxon>
        <taxon>Leptospiraceae</taxon>
        <taxon>Leptospira</taxon>
    </lineage>
</organism>
<keyword evidence="4 10" id="KW-0132">Cell division</keyword>
<keyword evidence="3" id="KW-0963">Cytoplasm</keyword>